<evidence type="ECO:0000256" key="1">
    <source>
        <dbReference type="SAM" id="Coils"/>
    </source>
</evidence>
<proteinExistence type="predicted"/>
<keyword evidence="4" id="KW-1185">Reference proteome</keyword>
<name>A0ABX7I9I3_9BACT</name>
<reference evidence="3 4" key="1">
    <citation type="submission" date="2020-06" db="EMBL/GenBank/DDBJ databases">
        <title>Dyadobacter sandarakinus sp. nov., isolated from the soil of the Arctic Yellow River Station.</title>
        <authorList>
            <person name="Zhang Y."/>
            <person name="Peng F."/>
        </authorList>
    </citation>
    <scope>NUCLEOTIDE SEQUENCE [LARGE SCALE GENOMIC DNA]</scope>
    <source>
        <strain evidence="3 4">Q3-56</strain>
    </source>
</reference>
<dbReference type="Proteomes" id="UP000612680">
    <property type="component" value="Chromosome"/>
</dbReference>
<keyword evidence="2" id="KW-0812">Transmembrane</keyword>
<gene>
    <name evidence="3" type="ORF">HWI92_16740</name>
</gene>
<dbReference type="EMBL" id="CP056775">
    <property type="protein sequence ID" value="QRR02440.1"/>
    <property type="molecule type" value="Genomic_DNA"/>
</dbReference>
<evidence type="ECO:0000256" key="2">
    <source>
        <dbReference type="SAM" id="Phobius"/>
    </source>
</evidence>
<sequence length="190" mass="21656">MEKNKDTLKNAIGRLPAYEPGHQVWLDLREKLNEQPLKQALDTLPEYEPDGMLWELIAAKAPAKKPALIWWYAAALLAGGLCLGWLTYEKGWNRGISYSTEKADVRLQQGEPSLADAQYLRLKAYCETETIVCNTRDYRRLQEEYEKLNDASVQLKRAIGAYNTEASLIRQVTILEEQKAGILNEMAKLI</sequence>
<accession>A0ABX7I9I3</accession>
<feature type="transmembrane region" description="Helical" evidence="2">
    <location>
        <begin position="69"/>
        <end position="88"/>
    </location>
</feature>
<organism evidence="3 4">
    <name type="scientific">Dyadobacter sandarakinus</name>
    <dbReference type="NCBI Taxonomy" id="2747268"/>
    <lineage>
        <taxon>Bacteria</taxon>
        <taxon>Pseudomonadati</taxon>
        <taxon>Bacteroidota</taxon>
        <taxon>Cytophagia</taxon>
        <taxon>Cytophagales</taxon>
        <taxon>Spirosomataceae</taxon>
        <taxon>Dyadobacter</taxon>
    </lineage>
</organism>
<evidence type="ECO:0000313" key="4">
    <source>
        <dbReference type="Proteomes" id="UP000612680"/>
    </source>
</evidence>
<evidence type="ECO:0000313" key="3">
    <source>
        <dbReference type="EMBL" id="QRR02440.1"/>
    </source>
</evidence>
<keyword evidence="1" id="KW-0175">Coiled coil</keyword>
<keyword evidence="2" id="KW-0472">Membrane</keyword>
<dbReference type="RefSeq" id="WP_204657394.1">
    <property type="nucleotide sequence ID" value="NZ_CP056775.1"/>
</dbReference>
<keyword evidence="2" id="KW-1133">Transmembrane helix</keyword>
<feature type="coiled-coil region" evidence="1">
    <location>
        <begin position="131"/>
        <end position="158"/>
    </location>
</feature>
<protein>
    <submittedName>
        <fullName evidence="3">Uncharacterized protein</fullName>
    </submittedName>
</protein>